<keyword evidence="4" id="KW-1185">Reference proteome</keyword>
<sequence>MRTYKLTIFEKNGDKQLDQSFTALTDEEAKTVGQRLLQEHASEEKTYRCTSPEGKLLLFHA</sequence>
<reference evidence="4" key="2">
    <citation type="submission" date="2017-03" db="EMBL/GenBank/DDBJ databases">
        <title>Bacillus sp. V-88(T) DSM27956, whole genome shotgun sequencing project.</title>
        <authorList>
            <person name="Dastager S.G."/>
            <person name="Neurgaonkar P.S."/>
            <person name="Dharne M.S."/>
        </authorList>
    </citation>
    <scope>NUCLEOTIDE SEQUENCE [LARGE SCALE GENOMIC DNA]</scope>
    <source>
        <strain evidence="4">DSM 25145</strain>
    </source>
</reference>
<proteinExistence type="predicted"/>
<evidence type="ECO:0000313" key="4">
    <source>
        <dbReference type="Proteomes" id="UP000215545"/>
    </source>
</evidence>
<accession>A0A1N7B1C6</accession>
<dbReference type="AlphaFoldDB" id="A0A1N7B1C6"/>
<reference evidence="2 3" key="1">
    <citation type="submission" date="2017-01" db="EMBL/GenBank/DDBJ databases">
        <authorList>
            <person name="Mah S.A."/>
            <person name="Swanson W.J."/>
            <person name="Moy G.W."/>
            <person name="Vacquier V.D."/>
        </authorList>
    </citation>
    <scope>NUCLEOTIDE SEQUENCE [LARGE SCALE GENOMIC DNA]</scope>
    <source>
        <strain evidence="2 3">NIO-1016</strain>
    </source>
</reference>
<dbReference type="Proteomes" id="UP000215545">
    <property type="component" value="Unassembled WGS sequence"/>
</dbReference>
<dbReference type="InterPro" id="IPR025544">
    <property type="entry name" value="YhzD"/>
</dbReference>
<evidence type="ECO:0000313" key="2">
    <source>
        <dbReference type="EMBL" id="SIR45167.1"/>
    </source>
</evidence>
<dbReference type="Pfam" id="PF14120">
    <property type="entry name" value="YhzD"/>
    <property type="match status" value="1"/>
</dbReference>
<evidence type="ECO:0000313" key="1">
    <source>
        <dbReference type="EMBL" id="OXS75152.1"/>
    </source>
</evidence>
<dbReference type="EMBL" id="FTLX01000008">
    <property type="protein sequence ID" value="SIR45167.1"/>
    <property type="molecule type" value="Genomic_DNA"/>
</dbReference>
<gene>
    <name evidence="1" type="ORF">B1B05_15590</name>
    <name evidence="2" type="ORF">SAMN05443094_108111</name>
</gene>
<name>A0A1N7B1C6_9BACI</name>
<dbReference type="RefSeq" id="WP_045851320.1">
    <property type="nucleotide sequence ID" value="NZ_FTLX01000008.1"/>
</dbReference>
<protein>
    <submittedName>
        <fullName evidence="2">YhzD-like protein</fullName>
    </submittedName>
</protein>
<organism evidence="2 3">
    <name type="scientific">Domibacillus enclensis</name>
    <dbReference type="NCBI Taxonomy" id="1017273"/>
    <lineage>
        <taxon>Bacteria</taxon>
        <taxon>Bacillati</taxon>
        <taxon>Bacillota</taxon>
        <taxon>Bacilli</taxon>
        <taxon>Bacillales</taxon>
        <taxon>Bacillaceae</taxon>
        <taxon>Domibacillus</taxon>
    </lineage>
</organism>
<dbReference type="EMBL" id="MWSK01000008">
    <property type="protein sequence ID" value="OXS75152.1"/>
    <property type="molecule type" value="Genomic_DNA"/>
</dbReference>
<dbReference type="OrthoDB" id="2355652at2"/>
<dbReference type="Proteomes" id="UP000186385">
    <property type="component" value="Unassembled WGS sequence"/>
</dbReference>
<evidence type="ECO:0000313" key="3">
    <source>
        <dbReference type="Proteomes" id="UP000186385"/>
    </source>
</evidence>
<reference evidence="1" key="3">
    <citation type="submission" date="2017-03" db="EMBL/GenBank/DDBJ databases">
        <authorList>
            <person name="Dastager S.G."/>
            <person name="Neurgaonkar P.S."/>
            <person name="Dharne M.S."/>
        </authorList>
    </citation>
    <scope>NUCLEOTIDE SEQUENCE</scope>
    <source>
        <strain evidence="1">DSM 25145</strain>
    </source>
</reference>
<dbReference type="STRING" id="1017273.SAMN05443094_108111"/>